<feature type="transmembrane region" description="Helical" evidence="1">
    <location>
        <begin position="12"/>
        <end position="29"/>
    </location>
</feature>
<feature type="transmembrane region" description="Helical" evidence="1">
    <location>
        <begin position="202"/>
        <end position="224"/>
    </location>
</feature>
<reference evidence="3" key="1">
    <citation type="submission" date="2020-10" db="EMBL/GenBank/DDBJ databases">
        <authorList>
            <person name="Gilroy R."/>
        </authorList>
    </citation>
    <scope>NUCLEOTIDE SEQUENCE</scope>
    <source>
        <strain evidence="3">ChiBcec16-1751</strain>
    </source>
</reference>
<evidence type="ECO:0000259" key="2">
    <source>
        <dbReference type="Pfam" id="PF05569"/>
    </source>
</evidence>
<name>A0A9D1JTJ6_9FIRM</name>
<feature type="non-terminal residue" evidence="3">
    <location>
        <position position="430"/>
    </location>
</feature>
<feature type="transmembrane region" description="Helical" evidence="1">
    <location>
        <begin position="288"/>
        <end position="307"/>
    </location>
</feature>
<feature type="domain" description="Peptidase M56" evidence="2">
    <location>
        <begin position="8"/>
        <end position="280"/>
    </location>
</feature>
<feature type="transmembrane region" description="Helical" evidence="1">
    <location>
        <begin position="111"/>
        <end position="133"/>
    </location>
</feature>
<proteinExistence type="predicted"/>
<dbReference type="CDD" id="cd07341">
    <property type="entry name" value="M56_BlaR1_MecR1_like"/>
    <property type="match status" value="1"/>
</dbReference>
<dbReference type="PANTHER" id="PTHR34978:SF3">
    <property type="entry name" value="SLR0241 PROTEIN"/>
    <property type="match status" value="1"/>
</dbReference>
<dbReference type="InterPro" id="IPR008756">
    <property type="entry name" value="Peptidase_M56"/>
</dbReference>
<dbReference type="EMBL" id="DVJJ01000138">
    <property type="protein sequence ID" value="HIS65485.1"/>
    <property type="molecule type" value="Genomic_DNA"/>
</dbReference>
<evidence type="ECO:0000313" key="4">
    <source>
        <dbReference type="Proteomes" id="UP000886741"/>
    </source>
</evidence>
<keyword evidence="1" id="KW-0472">Membrane</keyword>
<dbReference type="PANTHER" id="PTHR34978">
    <property type="entry name" value="POSSIBLE SENSOR-TRANSDUCER PROTEIN BLAR"/>
    <property type="match status" value="1"/>
</dbReference>
<dbReference type="InterPro" id="IPR052173">
    <property type="entry name" value="Beta-lactam_resp_regulator"/>
</dbReference>
<sequence>MTDLFLSLFNRAVAAGWLVLAVLVLRLLLKKAPKWTRLLLWGLVAVRLLCPFTLESVWSLIPSAQTIAPEALLDPVPTIHSGISALNTVVNPILEQSAAATPEYSVNPFQIWIAIAAAIWVVGVGILLLYAICSYVRLRKRISTAIRVEGNLYRSERTSFPFVLGVIHPKIYLPTNLDQNAMAHVIAHEQAHIHRRDHWWKLLGFLLLTVYWFHPLLWVAYVLLCRDIELACDEKVIGDMDREQRADYSQALLQCSIRRSTMAACPLAFGEVGVMERVKNVLNYRKPAFWVIAAAIVACLIAALCFLTDPVTANVKHPWVREYTGRVDTAYFESISPDFAIGAAENGQAVFKDPEKAFAAFTDLYADTLERLRQDYDLPPITEQEYEWYKTFGWQFPGGTETERERAAFVSKFLDLYENSFIDSAPSEIP</sequence>
<evidence type="ECO:0000313" key="3">
    <source>
        <dbReference type="EMBL" id="HIS65485.1"/>
    </source>
</evidence>
<keyword evidence="1" id="KW-0812">Transmembrane</keyword>
<gene>
    <name evidence="3" type="ORF">IAA83_08975</name>
</gene>
<protein>
    <submittedName>
        <fullName evidence="3">M56 family metallopeptidase</fullName>
    </submittedName>
</protein>
<dbReference type="Pfam" id="PF05569">
    <property type="entry name" value="Peptidase_M56"/>
    <property type="match status" value="1"/>
</dbReference>
<dbReference type="Proteomes" id="UP000886741">
    <property type="component" value="Unassembled WGS sequence"/>
</dbReference>
<evidence type="ECO:0000256" key="1">
    <source>
        <dbReference type="SAM" id="Phobius"/>
    </source>
</evidence>
<keyword evidence="1" id="KW-1133">Transmembrane helix</keyword>
<comment type="caution">
    <text evidence="3">The sequence shown here is derived from an EMBL/GenBank/DDBJ whole genome shotgun (WGS) entry which is preliminary data.</text>
</comment>
<reference evidence="3" key="2">
    <citation type="journal article" date="2021" name="PeerJ">
        <title>Extensive microbial diversity within the chicken gut microbiome revealed by metagenomics and culture.</title>
        <authorList>
            <person name="Gilroy R."/>
            <person name="Ravi A."/>
            <person name="Getino M."/>
            <person name="Pursley I."/>
            <person name="Horton D.L."/>
            <person name="Alikhan N.F."/>
            <person name="Baker D."/>
            <person name="Gharbi K."/>
            <person name="Hall N."/>
            <person name="Watson M."/>
            <person name="Adriaenssens E.M."/>
            <person name="Foster-Nyarko E."/>
            <person name="Jarju S."/>
            <person name="Secka A."/>
            <person name="Antonio M."/>
            <person name="Oren A."/>
            <person name="Chaudhuri R.R."/>
            <person name="La Ragione R."/>
            <person name="Hildebrand F."/>
            <person name="Pallen M.J."/>
        </authorList>
    </citation>
    <scope>NUCLEOTIDE SEQUENCE</scope>
    <source>
        <strain evidence="3">ChiBcec16-1751</strain>
    </source>
</reference>
<dbReference type="AlphaFoldDB" id="A0A9D1JTJ6"/>
<accession>A0A9D1JTJ6</accession>
<organism evidence="3 4">
    <name type="scientific">Candidatus Avoscillospira avistercoris</name>
    <dbReference type="NCBI Taxonomy" id="2840707"/>
    <lineage>
        <taxon>Bacteria</taxon>
        <taxon>Bacillati</taxon>
        <taxon>Bacillota</taxon>
        <taxon>Clostridia</taxon>
        <taxon>Eubacteriales</taxon>
        <taxon>Oscillospiraceae</taxon>
        <taxon>Oscillospiraceae incertae sedis</taxon>
        <taxon>Candidatus Avoscillospira</taxon>
    </lineage>
</organism>